<evidence type="ECO:0000256" key="2">
    <source>
        <dbReference type="SAM" id="Phobius"/>
    </source>
</evidence>
<accession>A0A250WX23</accession>
<organism evidence="3 4">
    <name type="scientific">Chlamydomonas eustigma</name>
    <dbReference type="NCBI Taxonomy" id="1157962"/>
    <lineage>
        <taxon>Eukaryota</taxon>
        <taxon>Viridiplantae</taxon>
        <taxon>Chlorophyta</taxon>
        <taxon>core chlorophytes</taxon>
        <taxon>Chlorophyceae</taxon>
        <taxon>CS clade</taxon>
        <taxon>Chlamydomonadales</taxon>
        <taxon>Chlamydomonadaceae</taxon>
        <taxon>Chlamydomonas</taxon>
    </lineage>
</organism>
<dbReference type="Proteomes" id="UP000232323">
    <property type="component" value="Unassembled WGS sequence"/>
</dbReference>
<feature type="region of interest" description="Disordered" evidence="1">
    <location>
        <begin position="362"/>
        <end position="409"/>
    </location>
</feature>
<feature type="region of interest" description="Disordered" evidence="1">
    <location>
        <begin position="1157"/>
        <end position="1245"/>
    </location>
</feature>
<dbReference type="EMBL" id="BEGY01000011">
    <property type="protein sequence ID" value="GAX75249.1"/>
    <property type="molecule type" value="Genomic_DNA"/>
</dbReference>
<feature type="transmembrane region" description="Helical" evidence="2">
    <location>
        <begin position="1664"/>
        <end position="1685"/>
    </location>
</feature>
<evidence type="ECO:0000313" key="4">
    <source>
        <dbReference type="Proteomes" id="UP000232323"/>
    </source>
</evidence>
<name>A0A250WX23_9CHLO</name>
<keyword evidence="2" id="KW-0812">Transmembrane</keyword>
<gene>
    <name evidence="3" type="ORF">CEUSTIGMA_g2694.t1</name>
</gene>
<feature type="transmembrane region" description="Helical" evidence="2">
    <location>
        <begin position="1604"/>
        <end position="1627"/>
    </location>
</feature>
<proteinExistence type="predicted"/>
<keyword evidence="4" id="KW-1185">Reference proteome</keyword>
<feature type="region of interest" description="Disordered" evidence="1">
    <location>
        <begin position="82"/>
        <end position="109"/>
    </location>
</feature>
<comment type="caution">
    <text evidence="3">The sequence shown here is derived from an EMBL/GenBank/DDBJ whole genome shotgun (WGS) entry which is preliminary data.</text>
</comment>
<feature type="region of interest" description="Disordered" evidence="1">
    <location>
        <begin position="910"/>
        <end position="939"/>
    </location>
</feature>
<feature type="compositionally biased region" description="Low complexity" evidence="1">
    <location>
        <begin position="362"/>
        <end position="393"/>
    </location>
</feature>
<feature type="compositionally biased region" description="Low complexity" evidence="1">
    <location>
        <begin position="1227"/>
        <end position="1243"/>
    </location>
</feature>
<feature type="region of interest" description="Disordered" evidence="1">
    <location>
        <begin position="583"/>
        <end position="644"/>
    </location>
</feature>
<sequence length="1848" mass="195617">MNIHKKLRDQSIEIQEAPCSSPIIVYDPVETFHQLSISSDISTALSIDPANPPHIILSTTFSPAVSFIESTLHKSDLKNSFENHQLSPADSSSQCHQLSPADSSSQCPGHYSSATSACSTIHQKQIAGSAAAAGRLQPKAAEATASSSSRWLQGWMPAEDIVAPRQGYMSTATTAEEGNVSYPGQSQILFEEAAVTAAAAAPAVLFLASSDYKLTSPTSPAFKTRSADQSAVTACASGNMMALEASRPVPAEVAEAVPAGQTISSSSGSSMDPALPLAPTAVPVHYIVSWPHIAAAASSCRDSLLLSGLSARSRGHVQEAAEAVTSTTATHPATSAIDHPAASHLVQPSGLASQEGSIYYCSNHPSHPSHDSSPYCSNHPSHPSHDSSPYYSYQEADYDPSKGTNKQGEEVGPAMIHQDEACDHLARVTRVPIPKAWLSEWVEDLQHRLPAVHIAQPVLRRLSNFMLASAANGGTAHCRIMSNDESASSGTEGMTTTTTSTTNILMKGVPIQSEESDEEGQGGGLGGGGGGVTEMKLKALIGGEGAAVGVALQQQYNVAVSHNRGVMKTRSDAGASEYLVRGLQQQAAPAGSSSGHGISKHQSSSSASNDKTGASGPSEHSDQEDERRDSISSKTIAAGQPSAWMNRLNQRGKKQQKGSGALAFSSNVLAPRMRAPAEGVCDAVSDEGTMMQLDLPSTSTAAMSTAAFHDAIRRDLDQLLAQLPVNETERFRSLVEATANTSITTSNALCDESQQLHVELAYKNLRKRLSSLHEPKYTFLMAMFDKEVESAVRIQRAFRIFRQRMKEKTEEERKLWNIRYKSQVHMVAKALSSGNITGMLSDFLTDISRILRLGSNGGAAAAADSSSDPLKQLLHFGGSGISQEQALAAGAAAARRGADVGTSNKGRIMRQNMKQGPAVISSAGGSRSGSRSKKGGGGADGAMALKHLLSRDMGAFQKIVWAKGADEMAAAISQQVALLAEEAYKTLMANKKQQEEQDAAAIQQASRLLHHQNDDHIPDDDVSRLDAEAEGAEAQNKALLLNGGGGDRQAAAGSGGGAQMIAVQPPLAALQRNIIASASAAPTVSVAANKRREAGPYKVGWKGSNLEAVPADGGLIMVASRAAAHCTEAVSHHNAAHCPEAVSHHDLSAYVWAANHESPTTGGSVEDKTQSLQGSKVREGGDMKVNAAVGKTERGDGSSSSSSSSGTTYSAFSQHDGVKEGVGGEGQVQQQQAPSNAAVQQQQQRRHVVKAMTVLPAPPPPRRVHKIAVQTMSQFAQLPLLKGSGGQQQLNQMSSSSSAATAVQQVKSTAAAAVADYGVEGGKAESRIQNLVRAGGGAANMLMNDSSMSRVHWPTSGAAAELVQSHNFNDLATCQRQQQYQYGRYGHKLGLSLPEGFRLALDPLRLPPVRTMAGTTLLPAGDSGVQRKVLINPVTAGINAANTAFRAYLGMNASPQLPSHYHTHGCCPEVDGISHKEWNMVNSSDRQVIYLKGASPAVTGLVTRPVRMFDCCAWRVDKARSLRTIGKGEEVLLFTIGRKFTGIREKLEEKLRISYGRKSATCYVNIQCSAKPSPSENNHNYNSTHLKANWLLSPSNPMFSLTSFIRLLLLTLTVTLAAAACGASLFASTPLSSPSSLSIATALLRALAAAGVSLVPIIKAAGIILGLTVLTLAMLVISSELPVWLAMTLGRKGHRTTTSGLHVQASLKKWDAGSMRRVLLQGFAAIQSLPQDIAQLAQLRHFTTSNSCAAPTSTAVSRGHGTLNEDDSCHAGTVQMMNRGDYCHRKLQPSAEVDGMVDSEELKLLLWERESKCALLKLMSEETLRELDAVRAEASLRMRRNLELGSSL</sequence>
<feature type="compositionally biased region" description="Polar residues" evidence="1">
    <location>
        <begin position="583"/>
        <end position="612"/>
    </location>
</feature>
<reference evidence="3 4" key="1">
    <citation type="submission" date="2017-08" db="EMBL/GenBank/DDBJ databases">
        <title>Acidophilic green algal genome provides insights into adaptation to an acidic environment.</title>
        <authorList>
            <person name="Hirooka S."/>
            <person name="Hirose Y."/>
            <person name="Kanesaki Y."/>
            <person name="Higuchi S."/>
            <person name="Fujiwara T."/>
            <person name="Onuma R."/>
            <person name="Era A."/>
            <person name="Ohbayashi R."/>
            <person name="Uzuka A."/>
            <person name="Nozaki H."/>
            <person name="Yoshikawa H."/>
            <person name="Miyagishima S.Y."/>
        </authorList>
    </citation>
    <scope>NUCLEOTIDE SEQUENCE [LARGE SCALE GENOMIC DNA]</scope>
    <source>
        <strain evidence="3 4">NIES-2499</strain>
    </source>
</reference>
<feature type="compositionally biased region" description="Basic and acidic residues" evidence="1">
    <location>
        <begin position="619"/>
        <end position="631"/>
    </location>
</feature>
<evidence type="ECO:0000313" key="3">
    <source>
        <dbReference type="EMBL" id="GAX75249.1"/>
    </source>
</evidence>
<feature type="transmembrane region" description="Helical" evidence="2">
    <location>
        <begin position="1639"/>
        <end position="1658"/>
    </location>
</feature>
<keyword evidence="2" id="KW-0472">Membrane</keyword>
<evidence type="ECO:0000256" key="1">
    <source>
        <dbReference type="SAM" id="MobiDB-lite"/>
    </source>
</evidence>
<keyword evidence="2" id="KW-1133">Transmembrane helix</keyword>
<protein>
    <submittedName>
        <fullName evidence="3">Uncharacterized protein</fullName>
    </submittedName>
</protein>